<evidence type="ECO:0000313" key="1">
    <source>
        <dbReference type="EMBL" id="CDF37661.1"/>
    </source>
</evidence>
<dbReference type="Proteomes" id="UP000012073">
    <property type="component" value="Unassembled WGS sequence"/>
</dbReference>
<organism evidence="1 2">
    <name type="scientific">Chondrus crispus</name>
    <name type="common">Carrageen Irish moss</name>
    <name type="synonym">Polymorpha crispa</name>
    <dbReference type="NCBI Taxonomy" id="2769"/>
    <lineage>
        <taxon>Eukaryota</taxon>
        <taxon>Rhodophyta</taxon>
        <taxon>Florideophyceae</taxon>
        <taxon>Rhodymeniophycidae</taxon>
        <taxon>Gigartinales</taxon>
        <taxon>Gigartinaceae</taxon>
        <taxon>Chondrus</taxon>
    </lineage>
</organism>
<keyword evidence="2" id="KW-1185">Reference proteome</keyword>
<dbReference type="GeneID" id="17325249"/>
<reference evidence="2" key="1">
    <citation type="journal article" date="2013" name="Proc. Natl. Acad. Sci. U.S.A.">
        <title>Genome structure and metabolic features in the red seaweed Chondrus crispus shed light on evolution of the Archaeplastida.</title>
        <authorList>
            <person name="Collen J."/>
            <person name="Porcel B."/>
            <person name="Carre W."/>
            <person name="Ball S.G."/>
            <person name="Chaparro C."/>
            <person name="Tonon T."/>
            <person name="Barbeyron T."/>
            <person name="Michel G."/>
            <person name="Noel B."/>
            <person name="Valentin K."/>
            <person name="Elias M."/>
            <person name="Artiguenave F."/>
            <person name="Arun A."/>
            <person name="Aury J.M."/>
            <person name="Barbosa-Neto J.F."/>
            <person name="Bothwell J.H."/>
            <person name="Bouget F.Y."/>
            <person name="Brillet L."/>
            <person name="Cabello-Hurtado F."/>
            <person name="Capella-Gutierrez S."/>
            <person name="Charrier B."/>
            <person name="Cladiere L."/>
            <person name="Cock J.M."/>
            <person name="Coelho S.M."/>
            <person name="Colleoni C."/>
            <person name="Czjzek M."/>
            <person name="Da Silva C."/>
            <person name="Delage L."/>
            <person name="Denoeud F."/>
            <person name="Deschamps P."/>
            <person name="Dittami S.M."/>
            <person name="Gabaldon T."/>
            <person name="Gachon C.M."/>
            <person name="Groisillier A."/>
            <person name="Herve C."/>
            <person name="Jabbari K."/>
            <person name="Katinka M."/>
            <person name="Kloareg B."/>
            <person name="Kowalczyk N."/>
            <person name="Labadie K."/>
            <person name="Leblanc C."/>
            <person name="Lopez P.J."/>
            <person name="McLachlan D.H."/>
            <person name="Meslet-Cladiere L."/>
            <person name="Moustafa A."/>
            <person name="Nehr Z."/>
            <person name="Nyvall Collen P."/>
            <person name="Panaud O."/>
            <person name="Partensky F."/>
            <person name="Poulain J."/>
            <person name="Rensing S.A."/>
            <person name="Rousvoal S."/>
            <person name="Samson G."/>
            <person name="Symeonidi A."/>
            <person name="Weissenbach J."/>
            <person name="Zambounis A."/>
            <person name="Wincker P."/>
            <person name="Boyen C."/>
        </authorList>
    </citation>
    <scope>NUCLEOTIDE SEQUENCE [LARGE SCALE GENOMIC DNA]</scope>
    <source>
        <strain evidence="2">cv. Stackhouse</strain>
    </source>
</reference>
<protein>
    <submittedName>
        <fullName evidence="1">Uncharacterized protein</fullName>
    </submittedName>
</protein>
<name>R7QJL7_CHOCR</name>
<dbReference type="AlphaFoldDB" id="R7QJL7"/>
<dbReference type="Gramene" id="CDF37661">
    <property type="protein sequence ID" value="CDF37661"/>
    <property type="gene ID" value="CHC_T00005878001"/>
</dbReference>
<dbReference type="RefSeq" id="XP_005717532.1">
    <property type="nucleotide sequence ID" value="XM_005717475.1"/>
</dbReference>
<accession>R7QJL7</accession>
<gene>
    <name evidence="1" type="ORF">CHC_T00005878001</name>
</gene>
<dbReference type="KEGG" id="ccp:CHC_T00005878001"/>
<evidence type="ECO:0000313" key="2">
    <source>
        <dbReference type="Proteomes" id="UP000012073"/>
    </source>
</evidence>
<sequence>MPFGREVGVIYLMDAQPGNACVSEDAVEVVRRGAEHEPACLFQDDRLAHSDALHFMGEAGVGIGAPLGRGHRSRS</sequence>
<dbReference type="EMBL" id="HG001858">
    <property type="protein sequence ID" value="CDF37661.1"/>
    <property type="molecule type" value="Genomic_DNA"/>
</dbReference>
<proteinExistence type="predicted"/>